<dbReference type="EMBL" id="LR726456">
    <property type="protein sequence ID" value="VWO97697.1"/>
    <property type="molecule type" value="Genomic_DNA"/>
</dbReference>
<feature type="compositionally biased region" description="Polar residues" evidence="3">
    <location>
        <begin position="228"/>
        <end position="239"/>
    </location>
</feature>
<dbReference type="PANTHER" id="PTHR45708">
    <property type="entry name" value="ENDOCHITINASE"/>
    <property type="match status" value="1"/>
</dbReference>
<feature type="compositionally biased region" description="Basic residues" evidence="3">
    <location>
        <begin position="208"/>
        <end position="224"/>
    </location>
</feature>
<keyword evidence="4" id="KW-0732">Signal</keyword>
<organism evidence="6">
    <name type="scientific">Ganoderma boninense</name>
    <dbReference type="NCBI Taxonomy" id="34458"/>
    <lineage>
        <taxon>Eukaryota</taxon>
        <taxon>Fungi</taxon>
        <taxon>Dikarya</taxon>
        <taxon>Basidiomycota</taxon>
        <taxon>Agaricomycotina</taxon>
        <taxon>Agaricomycetes</taxon>
        <taxon>Polyporales</taxon>
        <taxon>Polyporaceae</taxon>
        <taxon>Ganoderma</taxon>
    </lineage>
</organism>
<dbReference type="InterPro" id="IPR050542">
    <property type="entry name" value="Glycosyl_Hydrlase18_Chitinase"/>
</dbReference>
<reference evidence="6" key="1">
    <citation type="submission" date="2019-10" db="EMBL/GenBank/DDBJ databases">
        <authorList>
            <person name="Nor Muhammad N."/>
        </authorList>
    </citation>
    <scope>NUCLEOTIDE SEQUENCE</scope>
</reference>
<dbReference type="GO" id="GO:0005576">
    <property type="term" value="C:extracellular region"/>
    <property type="evidence" value="ECO:0007669"/>
    <property type="project" value="TreeGrafter"/>
</dbReference>
<dbReference type="CDD" id="cd02877">
    <property type="entry name" value="GH18_hevamine_XipI_class_III"/>
    <property type="match status" value="1"/>
</dbReference>
<proteinExistence type="predicted"/>
<dbReference type="SUPFAM" id="SSF51445">
    <property type="entry name" value="(Trans)glycosidases"/>
    <property type="match status" value="1"/>
</dbReference>
<feature type="domain" description="GH18" evidence="5">
    <location>
        <begin position="30"/>
        <end position="400"/>
    </location>
</feature>
<name>A0A5K1JXY9_9APHY</name>
<dbReference type="InterPro" id="IPR017853">
    <property type="entry name" value="GH"/>
</dbReference>
<dbReference type="GO" id="GO:0004568">
    <property type="term" value="F:chitinase activity"/>
    <property type="evidence" value="ECO:0007669"/>
    <property type="project" value="TreeGrafter"/>
</dbReference>
<keyword evidence="2" id="KW-0326">Glycosidase</keyword>
<evidence type="ECO:0000256" key="1">
    <source>
        <dbReference type="ARBA" id="ARBA00022801"/>
    </source>
</evidence>
<gene>
    <name evidence="6" type="primary">G4NHC2</name>
</gene>
<sequence length="402" mass="42973">MRSFFALACSLLAVGSLPRVMAAFNMSNNNNLAVYWGQDGANGQQPLAHYCQDDTIDTIPLAFLYKFSAEGGMPVIDFANTCSSSGNSVFKGTSLAKCDDIGTDIKTCQQAGKIVTLSLGGATGLVGFTSDAQAETFADTIWNLFLGGESAVRPFGRLLILLLLGFGVVPSVLRVDLDIESGSPAHYAAFVNRIRANAGESTSGAAKAKTRRSLSRMVKRKAKHGPSPSKNSTTTTDPTSKNKKYYITAAPQCPYPDANIGAALNEAPFDAVYVQFCTSSILSYAFTINSAFVLSSYPTFLRATDNNYCGLNYKSEFNFATWDKWAKTQSANPDVKVYIGAPASPDAAGEGYVSPSTLAKYVADAQKKYSSFGGVMLWDADSAYNNDRFDKAAKNALMASSN</sequence>
<dbReference type="AlphaFoldDB" id="A0A5K1JXY9"/>
<dbReference type="Gene3D" id="3.20.20.80">
    <property type="entry name" value="Glycosidases"/>
    <property type="match status" value="1"/>
</dbReference>
<dbReference type="PANTHER" id="PTHR45708:SF49">
    <property type="entry name" value="ENDOCHITINASE"/>
    <property type="match status" value="1"/>
</dbReference>
<evidence type="ECO:0000256" key="4">
    <source>
        <dbReference type="SAM" id="SignalP"/>
    </source>
</evidence>
<accession>A0A5K1JXY9</accession>
<feature type="signal peptide" evidence="4">
    <location>
        <begin position="1"/>
        <end position="22"/>
    </location>
</feature>
<dbReference type="Pfam" id="PF00704">
    <property type="entry name" value="Glyco_hydro_18"/>
    <property type="match status" value="1"/>
</dbReference>
<dbReference type="PROSITE" id="PS51910">
    <property type="entry name" value="GH18_2"/>
    <property type="match status" value="1"/>
</dbReference>
<evidence type="ECO:0000313" key="6">
    <source>
        <dbReference type="EMBL" id="VWO97697.1"/>
    </source>
</evidence>
<dbReference type="GO" id="GO:0005975">
    <property type="term" value="P:carbohydrate metabolic process"/>
    <property type="evidence" value="ECO:0007669"/>
    <property type="project" value="InterPro"/>
</dbReference>
<dbReference type="InterPro" id="IPR045321">
    <property type="entry name" value="Cts1-like"/>
</dbReference>
<protein>
    <submittedName>
        <fullName evidence="6">Alcohol dehydrogenase 1</fullName>
    </submittedName>
</protein>
<dbReference type="InterPro" id="IPR001223">
    <property type="entry name" value="Glyco_hydro18_cat"/>
</dbReference>
<evidence type="ECO:0000256" key="3">
    <source>
        <dbReference type="SAM" id="MobiDB-lite"/>
    </source>
</evidence>
<feature type="chain" id="PRO_5023917295" evidence="4">
    <location>
        <begin position="23"/>
        <end position="402"/>
    </location>
</feature>
<keyword evidence="1" id="KW-0378">Hydrolase</keyword>
<feature type="region of interest" description="Disordered" evidence="3">
    <location>
        <begin position="201"/>
        <end position="241"/>
    </location>
</feature>
<evidence type="ECO:0000259" key="5">
    <source>
        <dbReference type="PROSITE" id="PS51910"/>
    </source>
</evidence>
<evidence type="ECO:0000256" key="2">
    <source>
        <dbReference type="ARBA" id="ARBA00023295"/>
    </source>
</evidence>